<dbReference type="Proteomes" id="UP001596108">
    <property type="component" value="Unassembled WGS sequence"/>
</dbReference>
<gene>
    <name evidence="1" type="ORF">ACFPQ4_12540</name>
</gene>
<keyword evidence="2" id="KW-1185">Reference proteome</keyword>
<proteinExistence type="predicted"/>
<dbReference type="EMBL" id="JBHSNC010000038">
    <property type="protein sequence ID" value="MFC5530257.1"/>
    <property type="molecule type" value="Genomic_DNA"/>
</dbReference>
<evidence type="ECO:0000313" key="2">
    <source>
        <dbReference type="Proteomes" id="UP001596108"/>
    </source>
</evidence>
<reference evidence="2" key="1">
    <citation type="journal article" date="2019" name="Int. J. Syst. Evol. Microbiol.">
        <title>The Global Catalogue of Microorganisms (GCM) 10K type strain sequencing project: providing services to taxonomists for standard genome sequencing and annotation.</title>
        <authorList>
            <consortium name="The Broad Institute Genomics Platform"/>
            <consortium name="The Broad Institute Genome Sequencing Center for Infectious Disease"/>
            <person name="Wu L."/>
            <person name="Ma J."/>
        </authorList>
    </citation>
    <scope>NUCLEOTIDE SEQUENCE [LARGE SCALE GENOMIC DNA]</scope>
    <source>
        <strain evidence="2">CGMCC 1.18578</strain>
    </source>
</reference>
<organism evidence="1 2">
    <name type="scientific">Cohnella yongneupensis</name>
    <dbReference type="NCBI Taxonomy" id="425006"/>
    <lineage>
        <taxon>Bacteria</taxon>
        <taxon>Bacillati</taxon>
        <taxon>Bacillota</taxon>
        <taxon>Bacilli</taxon>
        <taxon>Bacillales</taxon>
        <taxon>Paenibacillaceae</taxon>
        <taxon>Cohnella</taxon>
    </lineage>
</organism>
<comment type="caution">
    <text evidence="1">The sequence shown here is derived from an EMBL/GenBank/DDBJ whole genome shotgun (WGS) entry which is preliminary data.</text>
</comment>
<name>A0ABW0R1U5_9BACL</name>
<protein>
    <submittedName>
        <fullName evidence="1">YheC/YheD family protein</fullName>
    </submittedName>
</protein>
<dbReference type="InterPro" id="IPR026838">
    <property type="entry name" value="YheC/D"/>
</dbReference>
<evidence type="ECO:0000313" key="1">
    <source>
        <dbReference type="EMBL" id="MFC5530257.1"/>
    </source>
</evidence>
<dbReference type="Gene3D" id="3.30.470.20">
    <property type="entry name" value="ATP-grasp fold, B domain"/>
    <property type="match status" value="1"/>
</dbReference>
<dbReference type="Pfam" id="PF14398">
    <property type="entry name" value="ATPgrasp_YheCD"/>
    <property type="match status" value="1"/>
</dbReference>
<sequence>MSSKWKKTEALLRNPSIRNLIPKTVRFNKAQLKKMLDNYRMVYAKPDTGSYGNGVMRIHQKNGRFGYQHGERMKSFASLDALYEALRQETKHRSYLIQKGIHLLKYKGSRFDLRVMVQLNPNKAWETTGMIGRVAARRKIVTNFHNGGTPMPVSRLLSVHLSKSKAARKVKALEKLGVRTGITLRSKFPGLRVIGLDVGLDHSLTPWILEVNTSPDPYIFRRLPDKSVFRKIMRYARAHRSK</sequence>
<dbReference type="SUPFAM" id="SSF56059">
    <property type="entry name" value="Glutathione synthetase ATP-binding domain-like"/>
    <property type="match status" value="1"/>
</dbReference>
<accession>A0ABW0R1U5</accession>
<dbReference type="RefSeq" id="WP_378112248.1">
    <property type="nucleotide sequence ID" value="NZ_JBHSNC010000038.1"/>
</dbReference>